<evidence type="ECO:0000313" key="4">
    <source>
        <dbReference type="Proteomes" id="UP001251528"/>
    </source>
</evidence>
<comment type="caution">
    <text evidence="3">The sequence shown here is derived from an EMBL/GenBank/DDBJ whole genome shotgun (WGS) entry which is preliminary data.</text>
</comment>
<dbReference type="PROSITE" id="PS51388">
    <property type="entry name" value="GED"/>
    <property type="match status" value="1"/>
</dbReference>
<evidence type="ECO:0000256" key="1">
    <source>
        <dbReference type="SAM" id="MobiDB-lite"/>
    </source>
</evidence>
<reference evidence="3" key="1">
    <citation type="submission" date="2023-06" db="EMBL/GenBank/DDBJ databases">
        <title>Conoideocrella luteorostrata (Hypocreales: Clavicipitaceae), a potential biocontrol fungus for elongate hemlock scale in United States Christmas tree production areas.</title>
        <authorList>
            <person name="Barrett H."/>
            <person name="Lovett B."/>
            <person name="Macias A.M."/>
            <person name="Stajich J.E."/>
            <person name="Kasson M.T."/>
        </authorList>
    </citation>
    <scope>NUCLEOTIDE SEQUENCE</scope>
    <source>
        <strain evidence="3">ARSEF 14590</strain>
    </source>
</reference>
<keyword evidence="4" id="KW-1185">Reference proteome</keyword>
<feature type="region of interest" description="Disordered" evidence="1">
    <location>
        <begin position="73"/>
        <end position="120"/>
    </location>
</feature>
<feature type="region of interest" description="Disordered" evidence="1">
    <location>
        <begin position="1"/>
        <end position="28"/>
    </location>
</feature>
<accession>A0AAJ0CJQ3</accession>
<dbReference type="InterPro" id="IPR020850">
    <property type="entry name" value="GED_dom"/>
</dbReference>
<protein>
    <recommendedName>
        <fullName evidence="2">GED domain-containing protein</fullName>
    </recommendedName>
</protein>
<feature type="compositionally biased region" description="Polar residues" evidence="1">
    <location>
        <begin position="83"/>
        <end position="103"/>
    </location>
</feature>
<gene>
    <name evidence="3" type="ORF">QQS21_008452</name>
</gene>
<name>A0AAJ0CJQ3_9HYPO</name>
<feature type="domain" description="GED" evidence="2">
    <location>
        <begin position="1"/>
        <end position="53"/>
    </location>
</feature>
<dbReference type="EMBL" id="JASWJB010000193">
    <property type="protein sequence ID" value="KAK2593837.1"/>
    <property type="molecule type" value="Genomic_DNA"/>
</dbReference>
<dbReference type="Proteomes" id="UP001251528">
    <property type="component" value="Unassembled WGS sequence"/>
</dbReference>
<dbReference type="AlphaFoldDB" id="A0AAJ0CJQ3"/>
<sequence length="120" mass="13435">MTSSHVLEMSDEDISRLAGETQAASTERTRLEAKRGILEAGLQRLKSLHRRRNVDPLKQNQVVVEKLEQISAMTPKRSEKASTDTNCVRSASQASIPDQTPHSLKSVEMPSPVDEWLARR</sequence>
<proteinExistence type="predicted"/>
<organism evidence="3 4">
    <name type="scientific">Conoideocrella luteorostrata</name>
    <dbReference type="NCBI Taxonomy" id="1105319"/>
    <lineage>
        <taxon>Eukaryota</taxon>
        <taxon>Fungi</taxon>
        <taxon>Dikarya</taxon>
        <taxon>Ascomycota</taxon>
        <taxon>Pezizomycotina</taxon>
        <taxon>Sordariomycetes</taxon>
        <taxon>Hypocreomycetidae</taxon>
        <taxon>Hypocreales</taxon>
        <taxon>Clavicipitaceae</taxon>
        <taxon>Conoideocrella</taxon>
    </lineage>
</organism>
<evidence type="ECO:0000313" key="3">
    <source>
        <dbReference type="EMBL" id="KAK2593837.1"/>
    </source>
</evidence>
<evidence type="ECO:0000259" key="2">
    <source>
        <dbReference type="PROSITE" id="PS51388"/>
    </source>
</evidence>